<protein>
    <submittedName>
        <fullName evidence="14">Uncharacterized protein</fullName>
    </submittedName>
</protein>
<dbReference type="InterPro" id="IPR050415">
    <property type="entry name" value="MRET"/>
</dbReference>
<dbReference type="InterPro" id="IPR036010">
    <property type="entry name" value="2Fe-2S_ferredoxin-like_sf"/>
</dbReference>
<dbReference type="GO" id="GO:0051537">
    <property type="term" value="F:2 iron, 2 sulfur cluster binding"/>
    <property type="evidence" value="ECO:0007669"/>
    <property type="project" value="UniProtKB-KW"/>
</dbReference>
<dbReference type="PANTHER" id="PTHR47354">
    <property type="entry name" value="NADH OXIDOREDUCTASE HCR"/>
    <property type="match status" value="1"/>
</dbReference>
<evidence type="ECO:0000256" key="10">
    <source>
        <dbReference type="SAM" id="MobiDB-lite"/>
    </source>
</evidence>
<evidence type="ECO:0000256" key="11">
    <source>
        <dbReference type="SAM" id="Phobius"/>
    </source>
</evidence>
<dbReference type="Pfam" id="PF00111">
    <property type="entry name" value="Fer2"/>
    <property type="match status" value="1"/>
</dbReference>
<reference evidence="14 15" key="1">
    <citation type="submission" date="2017-08" db="EMBL/GenBank/DDBJ databases">
        <title>Infants hospitalized years apart are colonized by the same room-sourced microbial strains.</title>
        <authorList>
            <person name="Brooks B."/>
            <person name="Olm M.R."/>
            <person name="Firek B.A."/>
            <person name="Baker R."/>
            <person name="Thomas B.C."/>
            <person name="Morowitz M.J."/>
            <person name="Banfield J.F."/>
        </authorList>
    </citation>
    <scope>NUCLEOTIDE SEQUENCE [LARGE SCALE GENOMIC DNA]</scope>
    <source>
        <strain evidence="14">S2_005_002_R2_34</strain>
    </source>
</reference>
<dbReference type="InterPro" id="IPR001433">
    <property type="entry name" value="OxRdtase_FAD/NAD-bd"/>
</dbReference>
<evidence type="ECO:0000256" key="3">
    <source>
        <dbReference type="ARBA" id="ARBA00022714"/>
    </source>
</evidence>
<gene>
    <name evidence="14" type="ORF">DI556_05960</name>
</gene>
<evidence type="ECO:0000256" key="1">
    <source>
        <dbReference type="ARBA" id="ARBA00001974"/>
    </source>
</evidence>
<proteinExistence type="predicted"/>
<dbReference type="SUPFAM" id="SSF54292">
    <property type="entry name" value="2Fe-2S ferredoxin-like"/>
    <property type="match status" value="1"/>
</dbReference>
<evidence type="ECO:0000259" key="13">
    <source>
        <dbReference type="Pfam" id="PF00175"/>
    </source>
</evidence>
<sequence>MAPIVMVATGVGITPFIGLLESLLNAPRRPEMRLLYGSRNQRGHIFAERIAGYRERMPELDVTRFLGRPDATDRIGVDYDIAGRVDAGVPSDEFLARRPRFHVRGSQPMIDAFSWALVQRGVPAFDIFSEVFVSPRAPAMDGDQTYKVRFSRSGALADRTPRAGALPRLAERSGINAPSGCRVGQCENCAVSILAGEVAHFGPGSPYEPGIALTFQKGHSVTSSVASTSAWTTRCEPPRIASISSRKLSTKPASCSHPSTGTPVTQ</sequence>
<dbReference type="Proteomes" id="UP000249185">
    <property type="component" value="Unassembled WGS sequence"/>
</dbReference>
<comment type="cofactor">
    <cofactor evidence="1">
        <name>FAD</name>
        <dbReference type="ChEBI" id="CHEBI:57692"/>
    </cofactor>
</comment>
<dbReference type="InterPro" id="IPR012675">
    <property type="entry name" value="Beta-grasp_dom_sf"/>
</dbReference>
<name>A0A2W5Q7I2_RHOSU</name>
<keyword evidence="8" id="KW-0411">Iron-sulfur</keyword>
<evidence type="ECO:0000256" key="5">
    <source>
        <dbReference type="ARBA" id="ARBA00022827"/>
    </source>
</evidence>
<evidence type="ECO:0000256" key="8">
    <source>
        <dbReference type="ARBA" id="ARBA00023014"/>
    </source>
</evidence>
<evidence type="ECO:0000256" key="9">
    <source>
        <dbReference type="ARBA" id="ARBA00034078"/>
    </source>
</evidence>
<dbReference type="Gene3D" id="3.40.50.80">
    <property type="entry name" value="Nucleotide-binding domain of ferredoxin-NADP reductase (FNR) module"/>
    <property type="match status" value="1"/>
</dbReference>
<evidence type="ECO:0000313" key="14">
    <source>
        <dbReference type="EMBL" id="PZQ50663.1"/>
    </source>
</evidence>
<dbReference type="GO" id="GO:0050660">
    <property type="term" value="F:flavin adenine dinucleotide binding"/>
    <property type="evidence" value="ECO:0007669"/>
    <property type="project" value="TreeGrafter"/>
</dbReference>
<feature type="region of interest" description="Disordered" evidence="10">
    <location>
        <begin position="242"/>
        <end position="266"/>
    </location>
</feature>
<comment type="caution">
    <text evidence="14">The sequence shown here is derived from an EMBL/GenBank/DDBJ whole genome shotgun (WGS) entry which is preliminary data.</text>
</comment>
<keyword evidence="11" id="KW-1133">Transmembrane helix</keyword>
<keyword evidence="11" id="KW-0812">Transmembrane</keyword>
<feature type="transmembrane region" description="Helical" evidence="11">
    <location>
        <begin position="6"/>
        <end position="24"/>
    </location>
</feature>
<dbReference type="Gene3D" id="3.10.20.30">
    <property type="match status" value="1"/>
</dbReference>
<keyword evidence="2" id="KW-0285">Flavoprotein</keyword>
<dbReference type="GO" id="GO:0046872">
    <property type="term" value="F:metal ion binding"/>
    <property type="evidence" value="ECO:0007669"/>
    <property type="project" value="UniProtKB-KW"/>
</dbReference>
<evidence type="ECO:0000259" key="12">
    <source>
        <dbReference type="Pfam" id="PF00111"/>
    </source>
</evidence>
<dbReference type="PANTHER" id="PTHR47354:SF8">
    <property type="entry name" value="1,2-PHENYLACETYL-COA EPOXIDASE, SUBUNIT E"/>
    <property type="match status" value="1"/>
</dbReference>
<keyword evidence="4" id="KW-0479">Metal-binding</keyword>
<keyword evidence="6" id="KW-0560">Oxidoreductase</keyword>
<dbReference type="InterPro" id="IPR001041">
    <property type="entry name" value="2Fe-2S_ferredoxin-type"/>
</dbReference>
<dbReference type="InterPro" id="IPR039261">
    <property type="entry name" value="FNR_nucleotide-bd"/>
</dbReference>
<evidence type="ECO:0000256" key="4">
    <source>
        <dbReference type="ARBA" id="ARBA00022723"/>
    </source>
</evidence>
<organism evidence="14 15">
    <name type="scientific">Rhodovulum sulfidophilum</name>
    <name type="common">Rhodobacter sulfidophilus</name>
    <dbReference type="NCBI Taxonomy" id="35806"/>
    <lineage>
        <taxon>Bacteria</taxon>
        <taxon>Pseudomonadati</taxon>
        <taxon>Pseudomonadota</taxon>
        <taxon>Alphaproteobacteria</taxon>
        <taxon>Rhodobacterales</taxon>
        <taxon>Paracoccaceae</taxon>
        <taxon>Rhodovulum</taxon>
    </lineage>
</organism>
<evidence type="ECO:0000256" key="7">
    <source>
        <dbReference type="ARBA" id="ARBA00023004"/>
    </source>
</evidence>
<keyword evidence="3" id="KW-0001">2Fe-2S</keyword>
<evidence type="ECO:0000256" key="2">
    <source>
        <dbReference type="ARBA" id="ARBA00022630"/>
    </source>
</evidence>
<dbReference type="EMBL" id="QFPW01000003">
    <property type="protein sequence ID" value="PZQ50663.1"/>
    <property type="molecule type" value="Genomic_DNA"/>
</dbReference>
<keyword evidence="5" id="KW-0274">FAD</keyword>
<comment type="cofactor">
    <cofactor evidence="9">
        <name>[2Fe-2S] cluster</name>
        <dbReference type="ChEBI" id="CHEBI:190135"/>
    </cofactor>
</comment>
<dbReference type="AlphaFoldDB" id="A0A2W5Q7I2"/>
<dbReference type="CDD" id="cd00207">
    <property type="entry name" value="fer2"/>
    <property type="match status" value="1"/>
</dbReference>
<accession>A0A2W5Q7I2</accession>
<keyword evidence="11" id="KW-0472">Membrane</keyword>
<feature type="domain" description="Oxidoreductase FAD/NAD(P)-binding" evidence="13">
    <location>
        <begin position="6"/>
        <end position="75"/>
    </location>
</feature>
<dbReference type="InterPro" id="IPR001709">
    <property type="entry name" value="Flavoprot_Pyr_Nucl_cyt_Rdtase"/>
</dbReference>
<feature type="domain" description="2Fe-2S ferredoxin-type" evidence="12">
    <location>
        <begin position="169"/>
        <end position="200"/>
    </location>
</feature>
<dbReference type="PRINTS" id="PR00371">
    <property type="entry name" value="FPNCR"/>
</dbReference>
<dbReference type="GO" id="GO:0016491">
    <property type="term" value="F:oxidoreductase activity"/>
    <property type="evidence" value="ECO:0007669"/>
    <property type="project" value="UniProtKB-KW"/>
</dbReference>
<keyword evidence="7" id="KW-0408">Iron</keyword>
<evidence type="ECO:0000256" key="6">
    <source>
        <dbReference type="ARBA" id="ARBA00023002"/>
    </source>
</evidence>
<dbReference type="SUPFAM" id="SSF52343">
    <property type="entry name" value="Ferredoxin reductase-like, C-terminal NADP-linked domain"/>
    <property type="match status" value="1"/>
</dbReference>
<dbReference type="Pfam" id="PF00175">
    <property type="entry name" value="NAD_binding_1"/>
    <property type="match status" value="1"/>
</dbReference>
<evidence type="ECO:0000313" key="15">
    <source>
        <dbReference type="Proteomes" id="UP000249185"/>
    </source>
</evidence>